<accession>A0A9P9BWK5</accession>
<organism evidence="2 3">
    <name type="scientific">Microdochium trichocladiopsis</name>
    <dbReference type="NCBI Taxonomy" id="1682393"/>
    <lineage>
        <taxon>Eukaryota</taxon>
        <taxon>Fungi</taxon>
        <taxon>Dikarya</taxon>
        <taxon>Ascomycota</taxon>
        <taxon>Pezizomycotina</taxon>
        <taxon>Sordariomycetes</taxon>
        <taxon>Xylariomycetidae</taxon>
        <taxon>Xylariales</taxon>
        <taxon>Microdochiaceae</taxon>
        <taxon>Microdochium</taxon>
    </lineage>
</organism>
<protein>
    <submittedName>
        <fullName evidence="2">Uncharacterized protein</fullName>
    </submittedName>
</protein>
<proteinExistence type="predicted"/>
<sequence>MIWPPIALAGLCRYVDLVDASCICRVPFSLSVGADSYILHLKPGDRQIHQLRNLETLEEKVSGLSEATKFQA</sequence>
<comment type="caution">
    <text evidence="2">The sequence shown here is derived from an EMBL/GenBank/DDBJ whole genome shotgun (WGS) entry which is preliminary data.</text>
</comment>
<evidence type="ECO:0000256" key="1">
    <source>
        <dbReference type="SAM" id="SignalP"/>
    </source>
</evidence>
<dbReference type="Proteomes" id="UP000756346">
    <property type="component" value="Unassembled WGS sequence"/>
</dbReference>
<keyword evidence="1" id="KW-0732">Signal</keyword>
<evidence type="ECO:0000313" key="3">
    <source>
        <dbReference type="Proteomes" id="UP000756346"/>
    </source>
</evidence>
<gene>
    <name evidence="2" type="ORF">B0I36DRAFT_16467</name>
</gene>
<dbReference type="RefSeq" id="XP_046018942.1">
    <property type="nucleotide sequence ID" value="XM_046148709.1"/>
</dbReference>
<feature type="chain" id="PRO_5040212176" evidence="1">
    <location>
        <begin position="21"/>
        <end position="72"/>
    </location>
</feature>
<keyword evidence="3" id="KW-1185">Reference proteome</keyword>
<name>A0A9P9BWK5_9PEZI</name>
<dbReference type="GeneID" id="70178255"/>
<feature type="signal peptide" evidence="1">
    <location>
        <begin position="1"/>
        <end position="20"/>
    </location>
</feature>
<reference evidence="2" key="1">
    <citation type="journal article" date="2021" name="Nat. Commun.">
        <title>Genetic determinants of endophytism in the Arabidopsis root mycobiome.</title>
        <authorList>
            <person name="Mesny F."/>
            <person name="Miyauchi S."/>
            <person name="Thiergart T."/>
            <person name="Pickel B."/>
            <person name="Atanasova L."/>
            <person name="Karlsson M."/>
            <person name="Huettel B."/>
            <person name="Barry K.W."/>
            <person name="Haridas S."/>
            <person name="Chen C."/>
            <person name="Bauer D."/>
            <person name="Andreopoulos W."/>
            <person name="Pangilinan J."/>
            <person name="LaButti K."/>
            <person name="Riley R."/>
            <person name="Lipzen A."/>
            <person name="Clum A."/>
            <person name="Drula E."/>
            <person name="Henrissat B."/>
            <person name="Kohler A."/>
            <person name="Grigoriev I.V."/>
            <person name="Martin F.M."/>
            <person name="Hacquard S."/>
        </authorList>
    </citation>
    <scope>NUCLEOTIDE SEQUENCE</scope>
    <source>
        <strain evidence="2">MPI-CAGE-CH-0230</strain>
    </source>
</reference>
<dbReference type="EMBL" id="JAGTJQ010000001">
    <property type="protein sequence ID" value="KAH7040887.1"/>
    <property type="molecule type" value="Genomic_DNA"/>
</dbReference>
<dbReference type="AlphaFoldDB" id="A0A9P9BWK5"/>
<evidence type="ECO:0000313" key="2">
    <source>
        <dbReference type="EMBL" id="KAH7040887.1"/>
    </source>
</evidence>